<feature type="compositionally biased region" description="Polar residues" evidence="6">
    <location>
        <begin position="41"/>
        <end position="63"/>
    </location>
</feature>
<keyword evidence="3" id="KW-0539">Nucleus</keyword>
<evidence type="ECO:0000256" key="1">
    <source>
        <dbReference type="ARBA" id="ARBA00004123"/>
    </source>
</evidence>
<evidence type="ECO:0000259" key="7">
    <source>
        <dbReference type="PROSITE" id="PS50172"/>
    </source>
</evidence>
<evidence type="ECO:0000256" key="3">
    <source>
        <dbReference type="ARBA" id="ARBA00023242"/>
    </source>
</evidence>
<evidence type="ECO:0000256" key="2">
    <source>
        <dbReference type="ARBA" id="ARBA00022763"/>
    </source>
</evidence>
<dbReference type="PROSITE" id="PS50172">
    <property type="entry name" value="BRCT"/>
    <property type="match status" value="1"/>
</dbReference>
<feature type="region of interest" description="Disordered" evidence="6">
    <location>
        <begin position="1"/>
        <end position="27"/>
    </location>
</feature>
<evidence type="ECO:0000313" key="8">
    <source>
        <dbReference type="EMBL" id="KAK0411736.1"/>
    </source>
</evidence>
<dbReference type="Proteomes" id="UP001175271">
    <property type="component" value="Unassembled WGS sequence"/>
</dbReference>
<evidence type="ECO:0000256" key="4">
    <source>
        <dbReference type="ARBA" id="ARBA00023858"/>
    </source>
</evidence>
<reference evidence="8" key="1">
    <citation type="submission" date="2023-06" db="EMBL/GenBank/DDBJ databases">
        <title>Genomic analysis of the entomopathogenic nematode Steinernema hermaphroditum.</title>
        <authorList>
            <person name="Schwarz E.M."/>
            <person name="Heppert J.K."/>
            <person name="Baniya A."/>
            <person name="Schwartz H.T."/>
            <person name="Tan C.-H."/>
            <person name="Antoshechkin I."/>
            <person name="Sternberg P.W."/>
            <person name="Goodrich-Blair H."/>
            <person name="Dillman A.R."/>
        </authorList>
    </citation>
    <scope>NUCLEOTIDE SEQUENCE</scope>
    <source>
        <strain evidence="8">PS9179</strain>
        <tissue evidence="8">Whole animal</tissue>
    </source>
</reference>
<comment type="caution">
    <text evidence="8">The sequence shown here is derived from an EMBL/GenBank/DDBJ whole genome shotgun (WGS) entry which is preliminary data.</text>
</comment>
<dbReference type="CDD" id="cd17744">
    <property type="entry name" value="BRCT_MDC1_rpt1"/>
    <property type="match status" value="1"/>
</dbReference>
<feature type="compositionally biased region" description="Low complexity" evidence="6">
    <location>
        <begin position="165"/>
        <end position="181"/>
    </location>
</feature>
<feature type="region of interest" description="Disordered" evidence="6">
    <location>
        <begin position="107"/>
        <end position="255"/>
    </location>
</feature>
<dbReference type="GO" id="GO:0005634">
    <property type="term" value="C:nucleus"/>
    <property type="evidence" value="ECO:0007669"/>
    <property type="project" value="UniProtKB-SubCell"/>
</dbReference>
<dbReference type="SMART" id="SM00292">
    <property type="entry name" value="BRCT"/>
    <property type="match status" value="1"/>
</dbReference>
<protein>
    <recommendedName>
        <fullName evidence="4">PAX-interacting protein 1</fullName>
    </recommendedName>
    <alternativeName>
        <fullName evidence="5">PAX transactivation activation domain-interacting protein</fullName>
    </alternativeName>
</protein>
<dbReference type="SUPFAM" id="SSF52113">
    <property type="entry name" value="BRCT domain"/>
    <property type="match status" value="1"/>
</dbReference>
<feature type="compositionally biased region" description="Basic residues" evidence="6">
    <location>
        <begin position="219"/>
        <end position="231"/>
    </location>
</feature>
<evidence type="ECO:0000313" key="9">
    <source>
        <dbReference type="Proteomes" id="UP001175271"/>
    </source>
</evidence>
<dbReference type="GO" id="GO:0006974">
    <property type="term" value="P:DNA damage response"/>
    <property type="evidence" value="ECO:0007669"/>
    <property type="project" value="UniProtKB-KW"/>
</dbReference>
<dbReference type="PANTHER" id="PTHR23196">
    <property type="entry name" value="PAX TRANSCRIPTION ACTIVATION DOMAIN INTERACTING PROTEIN"/>
    <property type="match status" value="1"/>
</dbReference>
<proteinExistence type="predicted"/>
<sequence length="471" mass="51029">MNLRSSISQKGSTETSEKASSFAQDKQATLARKLTGSKIITESAMGQTQSINPSVDETASDPDSSLFLALEVEDETPISSVSEEEDVFPASLNGVLLPVTSSVAAADSGAANDPADNEINAMEVAGSPVREASASNSSDKNVEKSTPAAPTEGQKKQALRAGLRSSSKGSSTSAPETPTTSKQMLAQSTKKENETPKPATLKTPALKRVAASSKATPKSGKRGTPAKKRKRSDSESDEGDGSVTPSRSRISERVETPTTPFYAMNSRRLKVLVALQSLLSDVEVAEATQVIEELGGKVTPDIEEATIFIAREVRRTANMVCAIGKRIPIVSMQWVRESKANGRFLKGLDYLLEDKEHENELNICIERVVHMTVPFLEKWTVCCLPGVKPDPSEVAKLTRCCGGIFVNSIDEMKVSKYKHGILVTKKKNLTHEEKKMLREAKERKLSLIDCSKFFTLVARHSKRAFEAGLSR</sequence>
<dbReference type="InterPro" id="IPR051579">
    <property type="entry name" value="DDR_Transcriptional_Reg"/>
</dbReference>
<organism evidence="8 9">
    <name type="scientific">Steinernema hermaphroditum</name>
    <dbReference type="NCBI Taxonomy" id="289476"/>
    <lineage>
        <taxon>Eukaryota</taxon>
        <taxon>Metazoa</taxon>
        <taxon>Ecdysozoa</taxon>
        <taxon>Nematoda</taxon>
        <taxon>Chromadorea</taxon>
        <taxon>Rhabditida</taxon>
        <taxon>Tylenchina</taxon>
        <taxon>Panagrolaimomorpha</taxon>
        <taxon>Strongyloidoidea</taxon>
        <taxon>Steinernematidae</taxon>
        <taxon>Steinernema</taxon>
    </lineage>
</organism>
<gene>
    <name evidence="8" type="ORF">QR680_005815</name>
</gene>
<feature type="region of interest" description="Disordered" evidence="6">
    <location>
        <begin position="41"/>
        <end position="66"/>
    </location>
</feature>
<name>A0AA39LVJ6_9BILA</name>
<keyword evidence="2" id="KW-0227">DNA damage</keyword>
<keyword evidence="9" id="KW-1185">Reference proteome</keyword>
<evidence type="ECO:0000256" key="6">
    <source>
        <dbReference type="SAM" id="MobiDB-lite"/>
    </source>
</evidence>
<dbReference type="AlphaFoldDB" id="A0AA39LVJ6"/>
<dbReference type="Gene3D" id="3.40.50.10190">
    <property type="entry name" value="BRCT domain"/>
    <property type="match status" value="1"/>
</dbReference>
<dbReference type="InterPro" id="IPR036420">
    <property type="entry name" value="BRCT_dom_sf"/>
</dbReference>
<accession>A0AA39LVJ6</accession>
<comment type="subcellular location">
    <subcellularLocation>
        <location evidence="1">Nucleus</location>
    </subcellularLocation>
</comment>
<dbReference type="Pfam" id="PF00533">
    <property type="entry name" value="BRCT"/>
    <property type="match status" value="1"/>
</dbReference>
<evidence type="ECO:0000256" key="5">
    <source>
        <dbReference type="ARBA" id="ARBA00030146"/>
    </source>
</evidence>
<dbReference type="PANTHER" id="PTHR23196:SF1">
    <property type="entry name" value="PAX-INTERACTING PROTEIN 1"/>
    <property type="match status" value="1"/>
</dbReference>
<dbReference type="EMBL" id="JAUCMV010000003">
    <property type="protein sequence ID" value="KAK0411736.1"/>
    <property type="molecule type" value="Genomic_DNA"/>
</dbReference>
<feature type="domain" description="BRCT" evidence="7">
    <location>
        <begin position="273"/>
        <end position="352"/>
    </location>
</feature>
<dbReference type="InterPro" id="IPR001357">
    <property type="entry name" value="BRCT_dom"/>
</dbReference>